<gene>
    <name evidence="2" type="ORF">PODLI_1B039213</name>
</gene>
<proteinExistence type="predicted"/>
<dbReference type="InterPro" id="IPR009072">
    <property type="entry name" value="Histone-fold"/>
</dbReference>
<accession>A0AA35JZ47</accession>
<dbReference type="Proteomes" id="UP001178461">
    <property type="component" value="Chromosome 2"/>
</dbReference>
<evidence type="ECO:0000313" key="2">
    <source>
        <dbReference type="EMBL" id="CAI5767789.1"/>
    </source>
</evidence>
<dbReference type="AlphaFoldDB" id="A0AA35JZ47"/>
<keyword evidence="3" id="KW-1185">Reference proteome</keyword>
<sequence length="146" mass="16955">MAAAYRTTRRRTRLPKRTKQTIRKAAHKKLLPKPRKPNLKQGRKVVDQVTAPVKQDVKHPCDEFISKVLSQLHRDRVPISTRAKGKMITFIRRFYNNMTNHAKSSKKAQRTSTIGSRELHKALKGVLRKNQAAELVKSVRKVTRRR</sequence>
<dbReference type="EMBL" id="OX395127">
    <property type="protein sequence ID" value="CAI5767789.1"/>
    <property type="molecule type" value="Genomic_DNA"/>
</dbReference>
<organism evidence="2 3">
    <name type="scientific">Podarcis lilfordi</name>
    <name type="common">Lilford's wall lizard</name>
    <dbReference type="NCBI Taxonomy" id="74358"/>
    <lineage>
        <taxon>Eukaryota</taxon>
        <taxon>Metazoa</taxon>
        <taxon>Chordata</taxon>
        <taxon>Craniata</taxon>
        <taxon>Vertebrata</taxon>
        <taxon>Euteleostomi</taxon>
        <taxon>Lepidosauria</taxon>
        <taxon>Squamata</taxon>
        <taxon>Bifurcata</taxon>
        <taxon>Unidentata</taxon>
        <taxon>Episquamata</taxon>
        <taxon>Laterata</taxon>
        <taxon>Lacertibaenia</taxon>
        <taxon>Lacertidae</taxon>
        <taxon>Podarcis</taxon>
    </lineage>
</organism>
<dbReference type="SUPFAM" id="SSF47113">
    <property type="entry name" value="Histone-fold"/>
    <property type="match status" value="1"/>
</dbReference>
<dbReference type="Gene3D" id="1.10.20.10">
    <property type="entry name" value="Histone, subunit A"/>
    <property type="match status" value="1"/>
</dbReference>
<reference evidence="2" key="1">
    <citation type="submission" date="2022-12" db="EMBL/GenBank/DDBJ databases">
        <authorList>
            <person name="Alioto T."/>
            <person name="Alioto T."/>
            <person name="Gomez Garrido J."/>
        </authorList>
    </citation>
    <scope>NUCLEOTIDE SEQUENCE</scope>
</reference>
<feature type="region of interest" description="Disordered" evidence="1">
    <location>
        <begin position="1"/>
        <end position="20"/>
    </location>
</feature>
<evidence type="ECO:0000256" key="1">
    <source>
        <dbReference type="SAM" id="MobiDB-lite"/>
    </source>
</evidence>
<dbReference type="GO" id="GO:0046982">
    <property type="term" value="F:protein heterodimerization activity"/>
    <property type="evidence" value="ECO:0007669"/>
    <property type="project" value="InterPro"/>
</dbReference>
<name>A0AA35JZ47_9SAUR</name>
<evidence type="ECO:0000313" key="3">
    <source>
        <dbReference type="Proteomes" id="UP001178461"/>
    </source>
</evidence>
<feature type="compositionally biased region" description="Basic residues" evidence="1">
    <location>
        <begin position="7"/>
        <end position="20"/>
    </location>
</feature>
<protein>
    <submittedName>
        <fullName evidence="2">H2BH2B-like</fullName>
    </submittedName>
</protein>